<reference evidence="4" key="1">
    <citation type="submission" date="2025-08" db="UniProtKB">
        <authorList>
            <consortium name="RefSeq"/>
        </authorList>
    </citation>
    <scope>IDENTIFICATION</scope>
</reference>
<dbReference type="Pfam" id="PF07534">
    <property type="entry name" value="TLD"/>
    <property type="match status" value="1"/>
</dbReference>
<proteinExistence type="predicted"/>
<dbReference type="GeneID" id="101847581"/>
<evidence type="ECO:0000259" key="2">
    <source>
        <dbReference type="SMART" id="SM00584"/>
    </source>
</evidence>
<dbReference type="Proteomes" id="UP000694888">
    <property type="component" value="Unplaced"/>
</dbReference>
<feature type="domain" description="TLDc" evidence="2">
    <location>
        <begin position="296"/>
        <end position="446"/>
    </location>
</feature>
<name>A0ABM0JMM0_APLCA</name>
<protein>
    <submittedName>
        <fullName evidence="4">Uncharacterized protein LOC101847581</fullName>
    </submittedName>
</protein>
<sequence>MGNKSSTILRKISTPHNHHQGQSENDAVLEESRKQSQQHYNVSLIRLFEKLELTADGDNVHPGELSKATFENAFHGPLHIFGKLIYLQMVSSGALHRERITREQFVKAGKEILKMHGEKALVKYYFHLFASGKDHLTNEDAKQMFEISFALTLSLSKILHKEDERDERVFCAMVTSLFGIKTEVKLEEFSTWHRDSCPELFQHVHNWVYHILTGSSLPEELDNCRVPMLDAVTNANNSISMAVLWLLSIVLPPAYTKLKAQKKSSAEGPSASLAASVAANNFSSGAGAGEYSVTKDPMWTSLLLLRKMARLPQCESWKVLYNSENHGMSSNRFSHHVASYHAANVTFFNFEGKNQYCLALDRGWREGCGKFGGEDCRLIQLLPVYRVIQSGENMVKWVESSKSSSQGIFVGCDGKAEVLRIPKDFDTISHYGVSCQLYRVEVWGCGSDDALEAQRIQKKWEAGAVSREQGRKLRPYGESWDDTPDKQLLQWGGVNVGNHSYDR</sequence>
<evidence type="ECO:0000313" key="4">
    <source>
        <dbReference type="RefSeq" id="XP_005097241.1"/>
    </source>
</evidence>
<dbReference type="InterPro" id="IPR006571">
    <property type="entry name" value="TLDc_dom"/>
</dbReference>
<dbReference type="RefSeq" id="XP_005097241.1">
    <property type="nucleotide sequence ID" value="XM_005097184.3"/>
</dbReference>
<evidence type="ECO:0000256" key="1">
    <source>
        <dbReference type="SAM" id="MobiDB-lite"/>
    </source>
</evidence>
<evidence type="ECO:0000313" key="3">
    <source>
        <dbReference type="Proteomes" id="UP000694888"/>
    </source>
</evidence>
<keyword evidence="3" id="KW-1185">Reference proteome</keyword>
<gene>
    <name evidence="4" type="primary">LOC101847581</name>
</gene>
<organism evidence="3 4">
    <name type="scientific">Aplysia californica</name>
    <name type="common">California sea hare</name>
    <dbReference type="NCBI Taxonomy" id="6500"/>
    <lineage>
        <taxon>Eukaryota</taxon>
        <taxon>Metazoa</taxon>
        <taxon>Spiralia</taxon>
        <taxon>Lophotrochozoa</taxon>
        <taxon>Mollusca</taxon>
        <taxon>Gastropoda</taxon>
        <taxon>Heterobranchia</taxon>
        <taxon>Euthyneura</taxon>
        <taxon>Tectipleura</taxon>
        <taxon>Aplysiida</taxon>
        <taxon>Aplysioidea</taxon>
        <taxon>Aplysiidae</taxon>
        <taxon>Aplysia</taxon>
    </lineage>
</organism>
<accession>A0ABM0JMM0</accession>
<feature type="region of interest" description="Disordered" evidence="1">
    <location>
        <begin position="1"/>
        <end position="33"/>
    </location>
</feature>
<dbReference type="SMART" id="SM00584">
    <property type="entry name" value="TLDc"/>
    <property type="match status" value="1"/>
</dbReference>